<dbReference type="SUPFAM" id="SSF88713">
    <property type="entry name" value="Glycoside hydrolase/deacetylase"/>
    <property type="match status" value="1"/>
</dbReference>
<evidence type="ECO:0008006" key="3">
    <source>
        <dbReference type="Google" id="ProtNLM"/>
    </source>
</evidence>
<dbReference type="Gene3D" id="3.20.20.370">
    <property type="entry name" value="Glycoside hydrolase/deacetylase"/>
    <property type="match status" value="1"/>
</dbReference>
<dbReference type="GO" id="GO:0005975">
    <property type="term" value="P:carbohydrate metabolic process"/>
    <property type="evidence" value="ECO:0007669"/>
    <property type="project" value="InterPro"/>
</dbReference>
<dbReference type="CDD" id="cd10928">
    <property type="entry name" value="CE4_u4"/>
    <property type="match status" value="1"/>
</dbReference>
<name>A0A7W6HEC2_9HYPH</name>
<proteinExistence type="predicted"/>
<protein>
    <recommendedName>
        <fullName evidence="3">Polysaccharide deacetylase</fullName>
    </recommendedName>
</protein>
<dbReference type="EMBL" id="JACIEM010000003">
    <property type="protein sequence ID" value="MBB4003700.1"/>
    <property type="molecule type" value="Genomic_DNA"/>
</dbReference>
<organism evidence="1 2">
    <name type="scientific">Aurantimonas endophytica</name>
    <dbReference type="NCBI Taxonomy" id="1522175"/>
    <lineage>
        <taxon>Bacteria</taxon>
        <taxon>Pseudomonadati</taxon>
        <taxon>Pseudomonadota</taxon>
        <taxon>Alphaproteobacteria</taxon>
        <taxon>Hyphomicrobiales</taxon>
        <taxon>Aurantimonadaceae</taxon>
        <taxon>Aurantimonas</taxon>
    </lineage>
</organism>
<reference evidence="1 2" key="1">
    <citation type="submission" date="2020-08" db="EMBL/GenBank/DDBJ databases">
        <title>Genomic Encyclopedia of Type Strains, Phase IV (KMG-IV): sequencing the most valuable type-strain genomes for metagenomic binning, comparative biology and taxonomic classification.</title>
        <authorList>
            <person name="Goeker M."/>
        </authorList>
    </citation>
    <scope>NUCLEOTIDE SEQUENCE [LARGE SCALE GENOMIC DNA]</scope>
    <source>
        <strain evidence="1 2">DSM 103570</strain>
    </source>
</reference>
<evidence type="ECO:0000313" key="2">
    <source>
        <dbReference type="Proteomes" id="UP000588647"/>
    </source>
</evidence>
<dbReference type="InterPro" id="IPR049591">
    <property type="entry name" value="CE4_u4-like"/>
</dbReference>
<dbReference type="AlphaFoldDB" id="A0A7W6HEC2"/>
<sequence length="258" mass="27833">MQDELVDELDRWADEGRTLDVWWRDDDAIGPSSALGQLTQAAVRRAIPLALAVIPDAMLPKLPEALDDPQLTVLQHGFAHRNHAAEGARAVECGGVLALDALLNQLAAGRQRLQACFGARFVPVLVPPWNRIEPSVIAPLPGLGFRGVSVFGPRAAPEAALGLAEINAHLDLLTWKGGARFAGREKLLRLAAERIADRRLGRTDKDEPFGLLTHHLDHDAETWEFLSELLDMLAAHGAVRFRSAAALFAAPAAGAASR</sequence>
<dbReference type="InterPro" id="IPR011330">
    <property type="entry name" value="Glyco_hydro/deAcase_b/a-brl"/>
</dbReference>
<dbReference type="Proteomes" id="UP000588647">
    <property type="component" value="Unassembled WGS sequence"/>
</dbReference>
<keyword evidence="2" id="KW-1185">Reference proteome</keyword>
<dbReference type="RefSeq" id="WP_183208911.1">
    <property type="nucleotide sequence ID" value="NZ_JAAAMM010000003.1"/>
</dbReference>
<comment type="caution">
    <text evidence="1">The sequence shown here is derived from an EMBL/GenBank/DDBJ whole genome shotgun (WGS) entry which is preliminary data.</text>
</comment>
<gene>
    <name evidence="1" type="ORF">GGR03_002781</name>
</gene>
<evidence type="ECO:0000313" key="1">
    <source>
        <dbReference type="EMBL" id="MBB4003700.1"/>
    </source>
</evidence>
<accession>A0A7W6HEC2</accession>